<evidence type="ECO:0000313" key="2">
    <source>
        <dbReference type="EMBL" id="TNN55088.1"/>
    </source>
</evidence>
<protein>
    <submittedName>
        <fullName evidence="2">Uncharacterized protein</fullName>
    </submittedName>
</protein>
<dbReference type="Proteomes" id="UP000314294">
    <property type="component" value="Unassembled WGS sequence"/>
</dbReference>
<evidence type="ECO:0000256" key="1">
    <source>
        <dbReference type="SAM" id="MobiDB-lite"/>
    </source>
</evidence>
<dbReference type="AlphaFoldDB" id="A0A4Z2GN81"/>
<dbReference type="EMBL" id="SRLO01000465">
    <property type="protein sequence ID" value="TNN55088.1"/>
    <property type="molecule type" value="Genomic_DNA"/>
</dbReference>
<proteinExistence type="predicted"/>
<feature type="region of interest" description="Disordered" evidence="1">
    <location>
        <begin position="1"/>
        <end position="28"/>
    </location>
</feature>
<reference evidence="2 3" key="1">
    <citation type="submission" date="2019-03" db="EMBL/GenBank/DDBJ databases">
        <title>First draft genome of Liparis tanakae, snailfish: a comprehensive survey of snailfish specific genes.</title>
        <authorList>
            <person name="Kim W."/>
            <person name="Song I."/>
            <person name="Jeong J.-H."/>
            <person name="Kim D."/>
            <person name="Kim S."/>
            <person name="Ryu S."/>
            <person name="Song J.Y."/>
            <person name="Lee S.K."/>
        </authorList>
    </citation>
    <scope>NUCLEOTIDE SEQUENCE [LARGE SCALE GENOMIC DNA]</scope>
    <source>
        <tissue evidence="2">Muscle</tissue>
    </source>
</reference>
<sequence>MLHSYVTQQHHYGDRQREPPSFSHYTSGGTSQIAHAIYWWRGEPPPNDHPWGDGQGPRGNPPVLFRVWIGSSEH</sequence>
<accession>A0A4Z2GN81</accession>
<keyword evidence="3" id="KW-1185">Reference proteome</keyword>
<name>A0A4Z2GN81_9TELE</name>
<comment type="caution">
    <text evidence="2">The sequence shown here is derived from an EMBL/GenBank/DDBJ whole genome shotgun (WGS) entry which is preliminary data.</text>
</comment>
<feature type="compositionally biased region" description="Polar residues" evidence="1">
    <location>
        <begin position="1"/>
        <end position="10"/>
    </location>
</feature>
<organism evidence="2 3">
    <name type="scientific">Liparis tanakae</name>
    <name type="common">Tanaka's snailfish</name>
    <dbReference type="NCBI Taxonomy" id="230148"/>
    <lineage>
        <taxon>Eukaryota</taxon>
        <taxon>Metazoa</taxon>
        <taxon>Chordata</taxon>
        <taxon>Craniata</taxon>
        <taxon>Vertebrata</taxon>
        <taxon>Euteleostomi</taxon>
        <taxon>Actinopterygii</taxon>
        <taxon>Neopterygii</taxon>
        <taxon>Teleostei</taxon>
        <taxon>Neoteleostei</taxon>
        <taxon>Acanthomorphata</taxon>
        <taxon>Eupercaria</taxon>
        <taxon>Perciformes</taxon>
        <taxon>Cottioidei</taxon>
        <taxon>Cottales</taxon>
        <taxon>Liparidae</taxon>
        <taxon>Liparis</taxon>
    </lineage>
</organism>
<evidence type="ECO:0000313" key="3">
    <source>
        <dbReference type="Proteomes" id="UP000314294"/>
    </source>
</evidence>
<gene>
    <name evidence="2" type="ORF">EYF80_034672</name>
</gene>